<dbReference type="Proteomes" id="UP000248917">
    <property type="component" value="Unassembled WGS sequence"/>
</dbReference>
<dbReference type="CDD" id="cd00761">
    <property type="entry name" value="Glyco_tranf_GTA_type"/>
    <property type="match status" value="1"/>
</dbReference>
<dbReference type="Pfam" id="PF00535">
    <property type="entry name" value="Glycos_transf_2"/>
    <property type="match status" value="1"/>
</dbReference>
<name>A0A326RRS8_9BACT</name>
<dbReference type="OrthoDB" id="6307329at2"/>
<dbReference type="Gene3D" id="3.90.550.10">
    <property type="entry name" value="Spore Coat Polysaccharide Biosynthesis Protein SpsA, Chain A"/>
    <property type="match status" value="1"/>
</dbReference>
<dbReference type="EMBL" id="QKTX01000024">
    <property type="protein sequence ID" value="PZV76712.1"/>
    <property type="molecule type" value="Genomic_DNA"/>
</dbReference>
<dbReference type="RefSeq" id="WP_111394995.1">
    <property type="nucleotide sequence ID" value="NZ_QKTX01000024.1"/>
</dbReference>
<dbReference type="GO" id="GO:0016758">
    <property type="term" value="F:hexosyltransferase activity"/>
    <property type="evidence" value="ECO:0007669"/>
    <property type="project" value="UniProtKB-ARBA"/>
</dbReference>
<dbReference type="InterPro" id="IPR029044">
    <property type="entry name" value="Nucleotide-diphossugar_trans"/>
</dbReference>
<keyword evidence="3" id="KW-1185">Reference proteome</keyword>
<organism evidence="2 3">
    <name type="scientific">Algoriphagus aquaeductus</name>
    <dbReference type="NCBI Taxonomy" id="475299"/>
    <lineage>
        <taxon>Bacteria</taxon>
        <taxon>Pseudomonadati</taxon>
        <taxon>Bacteroidota</taxon>
        <taxon>Cytophagia</taxon>
        <taxon>Cytophagales</taxon>
        <taxon>Cyclobacteriaceae</taxon>
        <taxon>Algoriphagus</taxon>
    </lineage>
</organism>
<reference evidence="2 3" key="1">
    <citation type="submission" date="2018-06" db="EMBL/GenBank/DDBJ databases">
        <title>Genomic Encyclopedia of Archaeal and Bacterial Type Strains, Phase II (KMG-II): from individual species to whole genera.</title>
        <authorList>
            <person name="Goeker M."/>
        </authorList>
    </citation>
    <scope>NUCLEOTIDE SEQUENCE [LARGE SCALE GENOMIC DNA]</scope>
    <source>
        <strain evidence="2 3">T4</strain>
    </source>
</reference>
<evidence type="ECO:0000313" key="3">
    <source>
        <dbReference type="Proteomes" id="UP000248917"/>
    </source>
</evidence>
<sequence length="280" mass="33045">MLISIIIPTLNRPEKLIYLLDRLISIVKKEELIVVDDSKVSQAEEIINRYSKKIIYIHRGDKLGVSSARNLGSRISKGEYLIFLDDDDDVADSWLEDFSSRLEKNPDLVFCNMKLVTQNIKVLSISASKENWKTVIPGAWMIKREIFDKVGGYDDRLKYAENTELFFRFDRLSLKREFVEKENLIYHQSPDGGSKNLQNMLDSIRLILEKHNEYLSDHVKHLYHQNVGVIELRFARFEQARMHLWKSWRFKPFKTSTWLRISLAYLPFLAKKIYKLDIRS</sequence>
<evidence type="ECO:0000313" key="2">
    <source>
        <dbReference type="EMBL" id="PZV76712.1"/>
    </source>
</evidence>
<protein>
    <submittedName>
        <fullName evidence="2">GT2 family glycosyltransferase</fullName>
    </submittedName>
</protein>
<dbReference type="PANTHER" id="PTHR22916">
    <property type="entry name" value="GLYCOSYLTRANSFERASE"/>
    <property type="match status" value="1"/>
</dbReference>
<feature type="domain" description="Glycosyltransferase 2-like" evidence="1">
    <location>
        <begin position="4"/>
        <end position="115"/>
    </location>
</feature>
<dbReference type="InterPro" id="IPR001173">
    <property type="entry name" value="Glyco_trans_2-like"/>
</dbReference>
<proteinExistence type="predicted"/>
<dbReference type="AlphaFoldDB" id="A0A326RRS8"/>
<gene>
    <name evidence="2" type="ORF">CLV31_12437</name>
</gene>
<comment type="caution">
    <text evidence="2">The sequence shown here is derived from an EMBL/GenBank/DDBJ whole genome shotgun (WGS) entry which is preliminary data.</text>
</comment>
<keyword evidence="2" id="KW-0808">Transferase</keyword>
<evidence type="ECO:0000259" key="1">
    <source>
        <dbReference type="Pfam" id="PF00535"/>
    </source>
</evidence>
<accession>A0A326RRS8</accession>
<dbReference type="SUPFAM" id="SSF53448">
    <property type="entry name" value="Nucleotide-diphospho-sugar transferases"/>
    <property type="match status" value="1"/>
</dbReference>